<proteinExistence type="predicted"/>
<accession>A0AAN8PM79</accession>
<dbReference type="Gene3D" id="3.40.50.150">
    <property type="entry name" value="Vaccinia Virus protein VP39"/>
    <property type="match status" value="1"/>
</dbReference>
<sequence>MSVRILNNLYVRNVLGRFSNVTYRRDIQIRSVAQTPKVTNGTPRSTSNSKDRFNLIHKLRLSEVYQSLGTIALMRMKYFLRRKRNNNTIYSFVGDLSVAEKIVNYLKKEIKSKEIVEINPGLGLVTHFLSKENFRNLIITEDKKFSINTFNYIMNQEQINLEIKYSNVLENIVDFTKSNSKFYFYSNVNFLFSYEVIEEFPELVILPFAQEKFKREKVYFIKLKGKKDCWKFIDQNDYLLYTNFLRVIDRKRRTLIIECLEKWIPDCGPNLIANGISCFTQLRDITADESVKLFDICTKCEGFKIFQAMQTVMDIQAPIRVLKSQGQ</sequence>
<dbReference type="InterPro" id="IPR029063">
    <property type="entry name" value="SAM-dependent_MTases_sf"/>
</dbReference>
<dbReference type="EMBL" id="JAWJWE010000003">
    <property type="protein sequence ID" value="KAK6638997.1"/>
    <property type="molecule type" value="Genomic_DNA"/>
</dbReference>
<evidence type="ECO:0000313" key="1">
    <source>
        <dbReference type="EMBL" id="KAK6638997.1"/>
    </source>
</evidence>
<dbReference type="Proteomes" id="UP001372834">
    <property type="component" value="Unassembled WGS sequence"/>
</dbReference>
<evidence type="ECO:0008006" key="3">
    <source>
        <dbReference type="Google" id="ProtNLM"/>
    </source>
</evidence>
<protein>
    <recommendedName>
        <fullName evidence="3">rRNA adenine N(6)-methyltransferase</fullName>
    </recommendedName>
</protein>
<dbReference type="SUPFAM" id="SSF53335">
    <property type="entry name" value="S-adenosyl-L-methionine-dependent methyltransferases"/>
    <property type="match status" value="1"/>
</dbReference>
<comment type="caution">
    <text evidence="1">The sequence shown here is derived from an EMBL/GenBank/DDBJ whole genome shotgun (WGS) entry which is preliminary data.</text>
</comment>
<reference evidence="1 2" key="1">
    <citation type="submission" date="2023-10" db="EMBL/GenBank/DDBJ databases">
        <title>Genomes of two closely related lineages of the louse Polyplax serrata with different host specificities.</title>
        <authorList>
            <person name="Martinu J."/>
            <person name="Tarabai H."/>
            <person name="Stefka J."/>
            <person name="Hypsa V."/>
        </authorList>
    </citation>
    <scope>NUCLEOTIDE SEQUENCE [LARGE SCALE GENOMIC DNA]</scope>
    <source>
        <strain evidence="1">HR10_N</strain>
    </source>
</reference>
<gene>
    <name evidence="1" type="ORF">RUM43_007267</name>
</gene>
<organism evidence="1 2">
    <name type="scientific">Polyplax serrata</name>
    <name type="common">Common mouse louse</name>
    <dbReference type="NCBI Taxonomy" id="468196"/>
    <lineage>
        <taxon>Eukaryota</taxon>
        <taxon>Metazoa</taxon>
        <taxon>Ecdysozoa</taxon>
        <taxon>Arthropoda</taxon>
        <taxon>Hexapoda</taxon>
        <taxon>Insecta</taxon>
        <taxon>Pterygota</taxon>
        <taxon>Neoptera</taxon>
        <taxon>Paraneoptera</taxon>
        <taxon>Psocodea</taxon>
        <taxon>Troctomorpha</taxon>
        <taxon>Phthiraptera</taxon>
        <taxon>Anoplura</taxon>
        <taxon>Polyplacidae</taxon>
        <taxon>Polyplax</taxon>
    </lineage>
</organism>
<name>A0AAN8PM79_POLSC</name>
<dbReference type="AlphaFoldDB" id="A0AAN8PM79"/>
<evidence type="ECO:0000313" key="2">
    <source>
        <dbReference type="Proteomes" id="UP001372834"/>
    </source>
</evidence>